<comment type="caution">
    <text evidence="2">The sequence shown here is derived from an EMBL/GenBank/DDBJ whole genome shotgun (WGS) entry which is preliminary data.</text>
</comment>
<proteinExistence type="predicted"/>
<dbReference type="AlphaFoldDB" id="A0A9Q0JVN2"/>
<dbReference type="PANTHER" id="PTHR11538:SF70">
    <property type="entry name" value="25S RRNA (URIDINE-N(3))-METHYLTRANSFERASE BMT5-LIKE DOMAIN-CONTAINING PROTEIN"/>
    <property type="match status" value="1"/>
</dbReference>
<name>A0A9Q0JVN2_9MAGN</name>
<evidence type="ECO:0000259" key="1">
    <source>
        <dbReference type="Pfam" id="PF10354"/>
    </source>
</evidence>
<dbReference type="Proteomes" id="UP001141806">
    <property type="component" value="Unassembled WGS sequence"/>
</dbReference>
<feature type="domain" description="25S rRNA (uridine-N(3))-methyltransferase BMT5-like" evidence="1">
    <location>
        <begin position="230"/>
        <end position="394"/>
    </location>
</feature>
<protein>
    <recommendedName>
        <fullName evidence="1">25S rRNA (uridine-N(3))-methyltransferase BMT5-like domain-containing protein</fullName>
    </recommendedName>
</protein>
<dbReference type="InterPro" id="IPR019446">
    <property type="entry name" value="BMT5-like"/>
</dbReference>
<dbReference type="GO" id="GO:0005737">
    <property type="term" value="C:cytoplasm"/>
    <property type="evidence" value="ECO:0007669"/>
    <property type="project" value="TreeGrafter"/>
</dbReference>
<dbReference type="GO" id="GO:0070042">
    <property type="term" value="F:rRNA (uridine-N3-)-methyltransferase activity"/>
    <property type="evidence" value="ECO:0007669"/>
    <property type="project" value="InterPro"/>
</dbReference>
<dbReference type="EMBL" id="JAMYWD010000012">
    <property type="protein sequence ID" value="KAJ4952130.1"/>
    <property type="molecule type" value="Genomic_DNA"/>
</dbReference>
<gene>
    <name evidence="2" type="ORF">NE237_028962</name>
</gene>
<dbReference type="SUPFAM" id="SSF53335">
    <property type="entry name" value="S-adenosyl-L-methionine-dependent methyltransferases"/>
    <property type="match status" value="1"/>
</dbReference>
<sequence>MGQALSNLGSILSEMGQALSNLGSILFGRKKKAKITDEENGYREVKLTHPSSGYGNTRVSKKDEGPVVIVINNAEFREDVESFRSASCDPKTRVSEDERVSIIIESGANQIVEKIKPTLHVSSGEKTRDSEDERVSVIIDNGADQIVEKIKPTLDVSTGGKAKVSEDKRVSIIIDSGADQTVERIKSTLHVSTREKITVSKADLGEKAPNRRILKDERRIKHYYRSHKILLVGEGDFSFSACLAKIFGSADNMVSTSLDPIGFLKKNYSKAMSNINDLKSRGCMVLHGVDATTMSGHVFLKGMKFDRIIYNFPYAGWFKQESRESQMSRHQKLVTLFFKNAKKMLSEKGEIHISHKSEGFHQEWDIVYLASLCGLNLMKAERFNLKDYPGYNTKFGFGGDGNFNCNPSQTYMFGL</sequence>
<accession>A0A9Q0JVN2</accession>
<reference evidence="2" key="1">
    <citation type="journal article" date="2023" name="Plant J.">
        <title>The genome of the king protea, Protea cynaroides.</title>
        <authorList>
            <person name="Chang J."/>
            <person name="Duong T.A."/>
            <person name="Schoeman C."/>
            <person name="Ma X."/>
            <person name="Roodt D."/>
            <person name="Barker N."/>
            <person name="Li Z."/>
            <person name="Van de Peer Y."/>
            <person name="Mizrachi E."/>
        </authorList>
    </citation>
    <scope>NUCLEOTIDE SEQUENCE</scope>
    <source>
        <tissue evidence="2">Young leaves</tissue>
    </source>
</reference>
<dbReference type="Pfam" id="PF10354">
    <property type="entry name" value="BMT5-like"/>
    <property type="match status" value="1"/>
</dbReference>
<evidence type="ECO:0000313" key="2">
    <source>
        <dbReference type="EMBL" id="KAJ4952130.1"/>
    </source>
</evidence>
<dbReference type="InterPro" id="IPR029063">
    <property type="entry name" value="SAM-dependent_MTases_sf"/>
</dbReference>
<keyword evidence="3" id="KW-1185">Reference proteome</keyword>
<dbReference type="PANTHER" id="PTHR11538">
    <property type="entry name" value="PHENYLALANYL-TRNA SYNTHETASE"/>
    <property type="match status" value="1"/>
</dbReference>
<dbReference type="GO" id="GO:0070475">
    <property type="term" value="P:rRNA base methylation"/>
    <property type="evidence" value="ECO:0007669"/>
    <property type="project" value="InterPro"/>
</dbReference>
<organism evidence="2 3">
    <name type="scientific">Protea cynaroides</name>
    <dbReference type="NCBI Taxonomy" id="273540"/>
    <lineage>
        <taxon>Eukaryota</taxon>
        <taxon>Viridiplantae</taxon>
        <taxon>Streptophyta</taxon>
        <taxon>Embryophyta</taxon>
        <taxon>Tracheophyta</taxon>
        <taxon>Spermatophyta</taxon>
        <taxon>Magnoliopsida</taxon>
        <taxon>Proteales</taxon>
        <taxon>Proteaceae</taxon>
        <taxon>Protea</taxon>
    </lineage>
</organism>
<evidence type="ECO:0000313" key="3">
    <source>
        <dbReference type="Proteomes" id="UP001141806"/>
    </source>
</evidence>
<dbReference type="OrthoDB" id="273345at2759"/>